<proteinExistence type="predicted"/>
<organism evidence="3 4">
    <name type="scientific">candidate division LCP-89 bacterium B3_LCP</name>
    <dbReference type="NCBI Taxonomy" id="2012998"/>
    <lineage>
        <taxon>Bacteria</taxon>
        <taxon>Pseudomonadati</taxon>
        <taxon>Bacteria division LCP-89</taxon>
    </lineage>
</organism>
<evidence type="ECO:0000313" key="3">
    <source>
        <dbReference type="EMBL" id="TKJ42252.1"/>
    </source>
</evidence>
<dbReference type="SUPFAM" id="SSF48452">
    <property type="entry name" value="TPR-like"/>
    <property type="match status" value="1"/>
</dbReference>
<feature type="region of interest" description="Disordered" evidence="1">
    <location>
        <begin position="142"/>
        <end position="210"/>
    </location>
</feature>
<feature type="compositionally biased region" description="Acidic residues" evidence="1">
    <location>
        <begin position="396"/>
        <end position="410"/>
    </location>
</feature>
<dbReference type="EMBL" id="NJBN01000001">
    <property type="protein sequence ID" value="TKJ42252.1"/>
    <property type="molecule type" value="Genomic_DNA"/>
</dbReference>
<sequence>MNQNKPKVKGTGLRYFVFPLVVLLLLPQVSLSGRLMSFDLSKNSNKDYSILSLHFDKVVSYTVTELDRGERLRLTLPGCQVEPLAAEEIVDIKGKLITGVKLHAQHDALVFDFHFSGRMKPVVLESRDPFSLILDISHDKSAPAVNKKPKNVPQQTVQRKEKIPQNPKSKPVTPTLRKEQKQSVSSEQKSTKSSVVKKKRPPAPVSIIPSSPQGNFLEGSYLRQQGYLSEALEHFEQARRDPDMRILAIAEIASIYHQLGKRKEEVAAWEELFHILKVKYSGEAFTTHSGHTGVATGSRLWTDGHQQSGGQAQQENRSGNTLAVIAFGLVILLSGGMVWFFLKLRRLEWLASLRSLDEEISEEKTETEPKPEPEPKSEPKPQDTAESGESDRGEKPEEEEVPENEPETPEVESVQAEEKAEEEVKEEEEEENVVHQPTEKTAQEVFTLSEQGLSIQEIAEKLGLGQDEVRLILNLQREENVTA</sequence>
<accession>A0A532V538</accession>
<evidence type="ECO:0000256" key="2">
    <source>
        <dbReference type="SAM" id="Phobius"/>
    </source>
</evidence>
<dbReference type="Proteomes" id="UP000319619">
    <property type="component" value="Unassembled WGS sequence"/>
</dbReference>
<feature type="compositionally biased region" description="Low complexity" evidence="1">
    <location>
        <begin position="182"/>
        <end position="194"/>
    </location>
</feature>
<feature type="compositionally biased region" description="Polar residues" evidence="1">
    <location>
        <begin position="304"/>
        <end position="316"/>
    </location>
</feature>
<dbReference type="InterPro" id="IPR046118">
    <property type="entry name" value="DUF6115"/>
</dbReference>
<reference evidence="3 4" key="1">
    <citation type="submission" date="2017-06" db="EMBL/GenBank/DDBJ databases">
        <title>Novel microbial phyla capable of carbon fixation and sulfur reduction in deep-sea sediments.</title>
        <authorList>
            <person name="Huang J."/>
            <person name="Baker B."/>
            <person name="Wang Y."/>
        </authorList>
    </citation>
    <scope>NUCLEOTIDE SEQUENCE [LARGE SCALE GENOMIC DNA]</scope>
    <source>
        <strain evidence="3">B3_LCP</strain>
    </source>
</reference>
<protein>
    <submittedName>
        <fullName evidence="3">Uncharacterized protein</fullName>
    </submittedName>
</protein>
<feature type="region of interest" description="Disordered" evidence="1">
    <location>
        <begin position="359"/>
        <end position="442"/>
    </location>
</feature>
<feature type="compositionally biased region" description="Acidic residues" evidence="1">
    <location>
        <begin position="419"/>
        <end position="431"/>
    </location>
</feature>
<comment type="caution">
    <text evidence="3">The sequence shown here is derived from an EMBL/GenBank/DDBJ whole genome shotgun (WGS) entry which is preliminary data.</text>
</comment>
<feature type="compositionally biased region" description="Basic and acidic residues" evidence="1">
    <location>
        <begin position="362"/>
        <end position="395"/>
    </location>
</feature>
<evidence type="ECO:0000313" key="4">
    <source>
        <dbReference type="Proteomes" id="UP000319619"/>
    </source>
</evidence>
<feature type="transmembrane region" description="Helical" evidence="2">
    <location>
        <begin position="322"/>
        <end position="342"/>
    </location>
</feature>
<evidence type="ECO:0000256" key="1">
    <source>
        <dbReference type="SAM" id="MobiDB-lite"/>
    </source>
</evidence>
<keyword evidence="2" id="KW-0472">Membrane</keyword>
<feature type="region of interest" description="Disordered" evidence="1">
    <location>
        <begin position="296"/>
        <end position="316"/>
    </location>
</feature>
<keyword evidence="2" id="KW-1133">Transmembrane helix</keyword>
<gene>
    <name evidence="3" type="ORF">CEE37_00820</name>
</gene>
<dbReference type="InterPro" id="IPR011990">
    <property type="entry name" value="TPR-like_helical_dom_sf"/>
</dbReference>
<name>A0A532V538_UNCL8</name>
<dbReference type="Pfam" id="PF19610">
    <property type="entry name" value="DUF6115"/>
    <property type="match status" value="1"/>
</dbReference>
<dbReference type="AlphaFoldDB" id="A0A532V538"/>
<keyword evidence="2" id="KW-0812">Transmembrane</keyword>